<keyword evidence="3" id="KW-1185">Reference proteome</keyword>
<keyword evidence="1" id="KW-0472">Membrane</keyword>
<evidence type="ECO:0000313" key="2">
    <source>
        <dbReference type="EMBL" id="EPR35726.1"/>
    </source>
</evidence>
<dbReference type="RefSeq" id="WP_020885716.1">
    <property type="nucleotide sequence ID" value="NZ_ATHI01000002.1"/>
</dbReference>
<accession>S7TG68</accession>
<evidence type="ECO:0000256" key="1">
    <source>
        <dbReference type="SAM" id="Phobius"/>
    </source>
</evidence>
<keyword evidence="1" id="KW-0812">Transmembrane</keyword>
<dbReference type="AlphaFoldDB" id="S7TG68"/>
<dbReference type="EMBL" id="ATHI01000002">
    <property type="protein sequence ID" value="EPR35726.1"/>
    <property type="molecule type" value="Genomic_DNA"/>
</dbReference>
<dbReference type="eggNOG" id="ENOG502ZBRA">
    <property type="taxonomic scope" value="Bacteria"/>
</dbReference>
<dbReference type="OrthoDB" id="820796at2"/>
<evidence type="ECO:0000313" key="3">
    <source>
        <dbReference type="Proteomes" id="UP000014975"/>
    </source>
</evidence>
<dbReference type="STRING" id="1121439.dsat_1830"/>
<gene>
    <name evidence="2" type="ORF">dsat_1830</name>
</gene>
<organism evidence="2 3">
    <name type="scientific">Alkalidesulfovibrio alkalitolerans DSM 16529</name>
    <dbReference type="NCBI Taxonomy" id="1121439"/>
    <lineage>
        <taxon>Bacteria</taxon>
        <taxon>Pseudomonadati</taxon>
        <taxon>Thermodesulfobacteriota</taxon>
        <taxon>Desulfovibrionia</taxon>
        <taxon>Desulfovibrionales</taxon>
        <taxon>Desulfovibrionaceae</taxon>
        <taxon>Alkalidesulfovibrio</taxon>
    </lineage>
</organism>
<proteinExistence type="predicted"/>
<comment type="caution">
    <text evidence="2">The sequence shown here is derived from an EMBL/GenBank/DDBJ whole genome shotgun (WGS) entry which is preliminary data.</text>
</comment>
<name>S7TG68_9BACT</name>
<protein>
    <submittedName>
        <fullName evidence="2">Uncharacterized protein</fullName>
    </submittedName>
</protein>
<feature type="transmembrane region" description="Helical" evidence="1">
    <location>
        <begin position="27"/>
        <end position="44"/>
    </location>
</feature>
<dbReference type="PATRIC" id="fig|1121439.3.peg.215"/>
<feature type="transmembrane region" description="Helical" evidence="1">
    <location>
        <begin position="173"/>
        <end position="196"/>
    </location>
</feature>
<dbReference type="Proteomes" id="UP000014975">
    <property type="component" value="Unassembled WGS sequence"/>
</dbReference>
<sequence>MRLFEFGTNIFDHLHSFVERDSTHRRVTAGLVVVFLVGLLGIELQRRGIMPEPLASITPDNHFHAVNLAFTLLLALEVISLIFVLPCSVSKALGKQFEILALILLRDAFKELIHFPEPVQLEGRFDSLFNIAADGVGALLIFTILGFYYRMQRHRGEIMTPHDRYAFVAAKKLVSLALLVLFAGLAVWDVTLYFTGEPHFDFFASFYTVLIFSDILLVLISQQYLPAFHAVLRNSGYAVATLLLRLSLTAPPIVNAAIGVGACLFALCLTYAYDNLYMRNRFEKS</sequence>
<keyword evidence="1" id="KW-1133">Transmembrane helix</keyword>
<feature type="transmembrane region" description="Helical" evidence="1">
    <location>
        <begin position="65"/>
        <end position="85"/>
    </location>
</feature>
<reference evidence="2 3" key="1">
    <citation type="journal article" date="2013" name="Genome Announc.">
        <title>Draft genome sequences for three mercury-methylating, sulfate-reducing bacteria.</title>
        <authorList>
            <person name="Brown S.D."/>
            <person name="Hurt R.A.Jr."/>
            <person name="Gilmour C.C."/>
            <person name="Elias D.A."/>
        </authorList>
    </citation>
    <scope>NUCLEOTIDE SEQUENCE [LARGE SCALE GENOMIC DNA]</scope>
    <source>
        <strain evidence="2 3">DSM 16529</strain>
    </source>
</reference>
<feature type="transmembrane region" description="Helical" evidence="1">
    <location>
        <begin position="253"/>
        <end position="273"/>
    </location>
</feature>
<feature type="transmembrane region" description="Helical" evidence="1">
    <location>
        <begin position="128"/>
        <end position="149"/>
    </location>
</feature>